<keyword evidence="1" id="KW-0472">Membrane</keyword>
<feature type="transmembrane region" description="Helical" evidence="1">
    <location>
        <begin position="12"/>
        <end position="33"/>
    </location>
</feature>
<evidence type="ECO:0000256" key="1">
    <source>
        <dbReference type="SAM" id="Phobius"/>
    </source>
</evidence>
<dbReference type="Proteomes" id="UP001251085">
    <property type="component" value="Unassembled WGS sequence"/>
</dbReference>
<evidence type="ECO:0000313" key="2">
    <source>
        <dbReference type="EMBL" id="MDT1062685.1"/>
    </source>
</evidence>
<keyword evidence="1" id="KW-0812">Transmembrane</keyword>
<gene>
    <name evidence="2" type="ORF">RM190_12475</name>
</gene>
<protein>
    <submittedName>
        <fullName evidence="2">Uncharacterized protein</fullName>
    </submittedName>
</protein>
<keyword evidence="3" id="KW-1185">Reference proteome</keyword>
<sequence>MRVVYRQAPSLCLWTVIRLTCASPGYLIFLPILSLSLANCGIMTGQPRGLAEILQVSAILRQKGAELGPDNYVNGIFGGIFSDSAVAFVLSNCQINRISGWGTLVFLILISKD</sequence>
<keyword evidence="1" id="KW-1133">Transmembrane helix</keyword>
<name>A0ABU3EEM2_9RHOB</name>
<reference evidence="3" key="1">
    <citation type="submission" date="2023-07" db="EMBL/GenBank/DDBJ databases">
        <title>Characterization of two Paracoccaceae strains isolated from Phycosphere and proposal of Xinfangfangia lacusdiani sp. nov.</title>
        <authorList>
            <person name="Deng Y."/>
            <person name="Zhang Y.Q."/>
        </authorList>
    </citation>
    <scope>NUCLEOTIDE SEQUENCE [LARGE SCALE GENOMIC DNA]</scope>
    <source>
        <strain evidence="3">CPCC 101403</strain>
    </source>
</reference>
<comment type="caution">
    <text evidence="2">The sequence shown here is derived from an EMBL/GenBank/DDBJ whole genome shotgun (WGS) entry which is preliminary data.</text>
</comment>
<accession>A0ABU3EEM2</accession>
<proteinExistence type="predicted"/>
<organism evidence="2 3">
    <name type="scientific">Paracoccus broussonetiae</name>
    <dbReference type="NCBI Taxonomy" id="3075834"/>
    <lineage>
        <taxon>Bacteria</taxon>
        <taxon>Pseudomonadati</taxon>
        <taxon>Pseudomonadota</taxon>
        <taxon>Alphaproteobacteria</taxon>
        <taxon>Rhodobacterales</taxon>
        <taxon>Paracoccaceae</taxon>
        <taxon>Paracoccus</taxon>
    </lineage>
</organism>
<dbReference type="RefSeq" id="WP_311759781.1">
    <property type="nucleotide sequence ID" value="NZ_JAVRQI010000009.1"/>
</dbReference>
<evidence type="ECO:0000313" key="3">
    <source>
        <dbReference type="Proteomes" id="UP001251085"/>
    </source>
</evidence>
<dbReference type="EMBL" id="JAVRQI010000009">
    <property type="protein sequence ID" value="MDT1062685.1"/>
    <property type="molecule type" value="Genomic_DNA"/>
</dbReference>